<dbReference type="PANTHER" id="PTHR35201:SF4">
    <property type="entry name" value="BETA-PINACENE SYNTHASE-RELATED"/>
    <property type="match status" value="1"/>
</dbReference>
<proteinExistence type="inferred from homology"/>
<keyword evidence="4" id="KW-0456">Lyase</keyword>
<dbReference type="Proteomes" id="UP000799770">
    <property type="component" value="Unassembled WGS sequence"/>
</dbReference>
<dbReference type="GO" id="GO:0010333">
    <property type="term" value="F:terpene synthase activity"/>
    <property type="evidence" value="ECO:0007669"/>
    <property type="project" value="InterPro"/>
</dbReference>
<dbReference type="SUPFAM" id="SSF48576">
    <property type="entry name" value="Terpenoid synthases"/>
    <property type="match status" value="1"/>
</dbReference>
<dbReference type="Gene3D" id="1.10.600.10">
    <property type="entry name" value="Farnesyl Diphosphate Synthase"/>
    <property type="match status" value="1"/>
</dbReference>
<comment type="similarity">
    <text evidence="2 4">Belongs to the terpene synthase family.</text>
</comment>
<accession>A0A6A5Z6Q6</accession>
<dbReference type="SFLD" id="SFLDG01020">
    <property type="entry name" value="Terpene_Cyclase_Like_2"/>
    <property type="match status" value="1"/>
</dbReference>
<dbReference type="EMBL" id="ML977325">
    <property type="protein sequence ID" value="KAF2114477.1"/>
    <property type="molecule type" value="Genomic_DNA"/>
</dbReference>
<dbReference type="Pfam" id="PF19086">
    <property type="entry name" value="Terpene_syn_C_2"/>
    <property type="match status" value="1"/>
</dbReference>
<reference evidence="5" key="1">
    <citation type="journal article" date="2020" name="Stud. Mycol.">
        <title>101 Dothideomycetes genomes: a test case for predicting lifestyles and emergence of pathogens.</title>
        <authorList>
            <person name="Haridas S."/>
            <person name="Albert R."/>
            <person name="Binder M."/>
            <person name="Bloem J."/>
            <person name="Labutti K."/>
            <person name="Salamov A."/>
            <person name="Andreopoulos B."/>
            <person name="Baker S."/>
            <person name="Barry K."/>
            <person name="Bills G."/>
            <person name="Bluhm B."/>
            <person name="Cannon C."/>
            <person name="Castanera R."/>
            <person name="Culley D."/>
            <person name="Daum C."/>
            <person name="Ezra D."/>
            <person name="Gonzalez J."/>
            <person name="Henrissat B."/>
            <person name="Kuo A."/>
            <person name="Liang C."/>
            <person name="Lipzen A."/>
            <person name="Lutzoni F."/>
            <person name="Magnuson J."/>
            <person name="Mondo S."/>
            <person name="Nolan M."/>
            <person name="Ohm R."/>
            <person name="Pangilinan J."/>
            <person name="Park H.-J."/>
            <person name="Ramirez L."/>
            <person name="Alfaro M."/>
            <person name="Sun H."/>
            <person name="Tritt A."/>
            <person name="Yoshinaga Y."/>
            <person name="Zwiers L.-H."/>
            <person name="Turgeon B."/>
            <person name="Goodwin S."/>
            <person name="Spatafora J."/>
            <person name="Crous P."/>
            <person name="Grigoriev I."/>
        </authorList>
    </citation>
    <scope>NUCLEOTIDE SEQUENCE</scope>
    <source>
        <strain evidence="5">CBS 627.86</strain>
    </source>
</reference>
<evidence type="ECO:0000313" key="5">
    <source>
        <dbReference type="EMBL" id="KAF2114477.1"/>
    </source>
</evidence>
<dbReference type="OrthoDB" id="2861623at2759"/>
<dbReference type="SFLD" id="SFLDS00005">
    <property type="entry name" value="Isoprenoid_Synthase_Type_I"/>
    <property type="match status" value="1"/>
</dbReference>
<keyword evidence="4" id="KW-0479">Metal-binding</keyword>
<evidence type="ECO:0000256" key="4">
    <source>
        <dbReference type="RuleBase" id="RU366034"/>
    </source>
</evidence>
<dbReference type="GO" id="GO:0046872">
    <property type="term" value="F:metal ion binding"/>
    <property type="evidence" value="ECO:0007669"/>
    <property type="project" value="UniProtKB-KW"/>
</dbReference>
<dbReference type="GO" id="GO:0008299">
    <property type="term" value="P:isoprenoid biosynthetic process"/>
    <property type="evidence" value="ECO:0007669"/>
    <property type="project" value="UniProtKB-ARBA"/>
</dbReference>
<evidence type="ECO:0000313" key="6">
    <source>
        <dbReference type="Proteomes" id="UP000799770"/>
    </source>
</evidence>
<dbReference type="InterPro" id="IPR034686">
    <property type="entry name" value="Terpene_cyclase-like_2"/>
</dbReference>
<keyword evidence="3 4" id="KW-0460">Magnesium</keyword>
<comment type="cofactor">
    <cofactor evidence="1 4">
        <name>Mg(2+)</name>
        <dbReference type="ChEBI" id="CHEBI:18420"/>
    </cofactor>
</comment>
<name>A0A6A5Z6Q6_9PLEO</name>
<organism evidence="5 6">
    <name type="scientific">Lophiotrema nucula</name>
    <dbReference type="NCBI Taxonomy" id="690887"/>
    <lineage>
        <taxon>Eukaryota</taxon>
        <taxon>Fungi</taxon>
        <taxon>Dikarya</taxon>
        <taxon>Ascomycota</taxon>
        <taxon>Pezizomycotina</taxon>
        <taxon>Dothideomycetes</taxon>
        <taxon>Pleosporomycetidae</taxon>
        <taxon>Pleosporales</taxon>
        <taxon>Lophiotremataceae</taxon>
        <taxon>Lophiotrema</taxon>
    </lineage>
</organism>
<dbReference type="InterPro" id="IPR008949">
    <property type="entry name" value="Isoprenoid_synthase_dom_sf"/>
</dbReference>
<gene>
    <name evidence="5" type="ORF">BDV96DRAFT_576877</name>
</gene>
<protein>
    <recommendedName>
        <fullName evidence="4">Terpene synthase</fullName>
        <ecNumber evidence="4">4.2.3.-</ecNumber>
    </recommendedName>
</protein>
<evidence type="ECO:0000256" key="3">
    <source>
        <dbReference type="ARBA" id="ARBA00022842"/>
    </source>
</evidence>
<sequence length="371" mass="42800">MASTASGTVTIPDLFESFLSQRPTINPHYVQVQEECMDWVSEMCGHTPEEKLRFRKAELGYYTAIAYPYADPAKLRTVTDNVVWAVMFDDGHDDGLFGDEKGKAAKYIDSVISVLGDQEVRPEDIDRTKEPCRYILATIRQRMKDNANITEGACQRFLKREKAYLESLPDATNFQPSATLEESIKRYLPLRLLNASVLPMFSLLEYCYDLQIPDHVFEHPAFIEIERVGVEMQMLANDIYSCHRERERDSGFPCNIIHLYMHHGLSEQAAYDETHAYIRNLYKRWYLALADLPIFGEKVDKDIHTYITGIKDITLANLVWSFYTERYFGKDAETVRKTRVLKVDRSKEDWLQGIPVMGEIEALMKGKSSES</sequence>
<keyword evidence="6" id="KW-1185">Reference proteome</keyword>
<dbReference type="AlphaFoldDB" id="A0A6A5Z6Q6"/>
<evidence type="ECO:0000256" key="2">
    <source>
        <dbReference type="ARBA" id="ARBA00006333"/>
    </source>
</evidence>
<dbReference type="EC" id="4.2.3.-" evidence="4"/>
<dbReference type="PANTHER" id="PTHR35201">
    <property type="entry name" value="TERPENE SYNTHASE"/>
    <property type="match status" value="1"/>
</dbReference>
<evidence type="ECO:0000256" key="1">
    <source>
        <dbReference type="ARBA" id="ARBA00001946"/>
    </source>
</evidence>